<feature type="region of interest" description="Disordered" evidence="2">
    <location>
        <begin position="183"/>
        <end position="258"/>
    </location>
</feature>
<dbReference type="PANTHER" id="PTHR38406:SF1">
    <property type="entry name" value="TRANSCRIPTIONAL REPRESSOR OPI1"/>
    <property type="match status" value="1"/>
</dbReference>
<dbReference type="GO" id="GO:0005634">
    <property type="term" value="C:nucleus"/>
    <property type="evidence" value="ECO:0007669"/>
    <property type="project" value="TreeGrafter"/>
</dbReference>
<protein>
    <submittedName>
        <fullName evidence="3">Uncharacterized protein</fullName>
    </submittedName>
</protein>
<accession>I2H8W2</accession>
<feature type="compositionally biased region" description="Polar residues" evidence="2">
    <location>
        <begin position="183"/>
        <end position="196"/>
    </location>
</feature>
<dbReference type="OrthoDB" id="2441642at2759"/>
<dbReference type="Pfam" id="PF08618">
    <property type="entry name" value="Opi1"/>
    <property type="match status" value="1"/>
</dbReference>
<dbReference type="FunCoup" id="I2H8W2">
    <property type="interactions" value="299"/>
</dbReference>
<organism evidence="3 4">
    <name type="scientific">Henningerozyma blattae (strain ATCC 34711 / CBS 6284 / DSM 70876 / NBRC 10599 / NRRL Y-10934 / UCD 77-7)</name>
    <name type="common">Yeast</name>
    <name type="synonym">Tetrapisispora blattae</name>
    <dbReference type="NCBI Taxonomy" id="1071380"/>
    <lineage>
        <taxon>Eukaryota</taxon>
        <taxon>Fungi</taxon>
        <taxon>Dikarya</taxon>
        <taxon>Ascomycota</taxon>
        <taxon>Saccharomycotina</taxon>
        <taxon>Saccharomycetes</taxon>
        <taxon>Saccharomycetales</taxon>
        <taxon>Saccharomycetaceae</taxon>
        <taxon>Henningerozyma</taxon>
    </lineage>
</organism>
<dbReference type="GO" id="GO:0003714">
    <property type="term" value="F:transcription corepressor activity"/>
    <property type="evidence" value="ECO:0007669"/>
    <property type="project" value="InterPro"/>
</dbReference>
<evidence type="ECO:0000256" key="2">
    <source>
        <dbReference type="SAM" id="MobiDB-lite"/>
    </source>
</evidence>
<sequence>MNINDLTNNNNNNNSSTSISTHHQNLSQEEVNAVQVLDHLRATTSNCDSTSVSPTLTPITSNTNTFTNRYANQTISSSNTLKRREDDAISINSKDPIIDYSKKPKIYNPTSFSTTNTSTSKIPVNENFTECLERHKDNLKEYKLNMSIESKKKLVSCVQVLKLANNHLTKKVKSLQHIIDANSRASPSASNTSTCSPRKEPNTIATTRTATTTTTITTTTTKKEDDVANTGYIDSDLDSDPEADSDDDEYEEQSFYDAEMDPQARSACEVLNSEIVGTIKKVCHLISTGGTSLPEPARSEVRQCLLRLPSSCDNTKRRRSSDLVRDTSKRVLLLAKDSLDMVNDVTQLVDSTLDRAEEFIKSKQEKKELLKQEFLRSLHEKEMKRRKSILQTTSTTESTTTNTSSSTTFGNDELTPVTSNMNTSVLKDNRK</sequence>
<dbReference type="HOGENOM" id="CLU_636429_0_0_1"/>
<name>I2H8W2_HENB6</name>
<dbReference type="GO" id="GO:0006357">
    <property type="term" value="P:regulation of transcription by RNA polymerase II"/>
    <property type="evidence" value="ECO:0007669"/>
    <property type="project" value="TreeGrafter"/>
</dbReference>
<dbReference type="GO" id="GO:0008654">
    <property type="term" value="P:phospholipid biosynthetic process"/>
    <property type="evidence" value="ECO:0007669"/>
    <property type="project" value="TreeGrafter"/>
</dbReference>
<reference evidence="3 4" key="1">
    <citation type="journal article" date="2011" name="Proc. Natl. Acad. Sci. U.S.A.">
        <title>Evolutionary erosion of yeast sex chromosomes by mating-type switching accidents.</title>
        <authorList>
            <person name="Gordon J.L."/>
            <person name="Armisen D."/>
            <person name="Proux-Wera E."/>
            <person name="Oheigeartaigh S.S."/>
            <person name="Byrne K.P."/>
            <person name="Wolfe K.H."/>
        </authorList>
    </citation>
    <scope>NUCLEOTIDE SEQUENCE [LARGE SCALE GENOMIC DNA]</scope>
    <source>
        <strain evidence="4">ATCC 34711 / CBS 6284 / DSM 70876 / NBRC 10599 / NRRL Y-10934 / UCD 77-7</strain>
    </source>
</reference>
<dbReference type="Proteomes" id="UP000002866">
    <property type="component" value="Chromosome 9"/>
</dbReference>
<feature type="compositionally biased region" description="Low complexity" evidence="2">
    <location>
        <begin position="203"/>
        <end position="220"/>
    </location>
</feature>
<proteinExistence type="predicted"/>
<dbReference type="RefSeq" id="XP_004182333.1">
    <property type="nucleotide sequence ID" value="XM_004182285.1"/>
</dbReference>
<dbReference type="eggNOG" id="ENOG502RG16">
    <property type="taxonomic scope" value="Eukaryota"/>
</dbReference>
<feature type="region of interest" description="Disordered" evidence="2">
    <location>
        <begin position="381"/>
        <end position="431"/>
    </location>
</feature>
<feature type="compositionally biased region" description="Low complexity" evidence="2">
    <location>
        <begin position="392"/>
        <end position="408"/>
    </location>
</feature>
<dbReference type="InParanoid" id="I2H8W2"/>
<evidence type="ECO:0000313" key="3">
    <source>
        <dbReference type="EMBL" id="CCH62814.1"/>
    </source>
</evidence>
<feature type="coiled-coil region" evidence="1">
    <location>
        <begin position="125"/>
        <end position="152"/>
    </location>
</feature>
<dbReference type="GeneID" id="14497992"/>
<dbReference type="EMBL" id="HE806324">
    <property type="protein sequence ID" value="CCH62814.1"/>
    <property type="molecule type" value="Genomic_DNA"/>
</dbReference>
<feature type="compositionally biased region" description="Polar residues" evidence="2">
    <location>
        <begin position="416"/>
        <end position="431"/>
    </location>
</feature>
<dbReference type="GO" id="GO:0030968">
    <property type="term" value="P:endoplasmic reticulum unfolded protein response"/>
    <property type="evidence" value="ECO:0007669"/>
    <property type="project" value="TreeGrafter"/>
</dbReference>
<dbReference type="GO" id="GO:0005783">
    <property type="term" value="C:endoplasmic reticulum"/>
    <property type="evidence" value="ECO:0007669"/>
    <property type="project" value="TreeGrafter"/>
</dbReference>
<feature type="region of interest" description="Disordered" evidence="2">
    <location>
        <begin position="1"/>
        <end position="26"/>
    </location>
</feature>
<dbReference type="AlphaFoldDB" id="I2H8W2"/>
<keyword evidence="1" id="KW-0175">Coiled coil</keyword>
<dbReference type="KEGG" id="tbl:TBLA_0I01550"/>
<dbReference type="STRING" id="1071380.I2H8W2"/>
<dbReference type="InterPro" id="IPR013927">
    <property type="entry name" value="TF_Opi1_Ccg-8"/>
</dbReference>
<feature type="compositionally biased region" description="Acidic residues" evidence="2">
    <location>
        <begin position="235"/>
        <end position="258"/>
    </location>
</feature>
<feature type="compositionally biased region" description="Low complexity" evidence="2">
    <location>
        <begin position="1"/>
        <end position="21"/>
    </location>
</feature>
<evidence type="ECO:0000256" key="1">
    <source>
        <dbReference type="SAM" id="Coils"/>
    </source>
</evidence>
<gene>
    <name evidence="3" type="primary">TBLA0I01550</name>
    <name evidence="3" type="ORF">TBLA_0I01550</name>
</gene>
<keyword evidence="4" id="KW-1185">Reference proteome</keyword>
<evidence type="ECO:0000313" key="4">
    <source>
        <dbReference type="Proteomes" id="UP000002866"/>
    </source>
</evidence>
<dbReference type="PANTHER" id="PTHR38406">
    <property type="entry name" value="TRANSCRIPTIONAL REPRESSOR OPI1"/>
    <property type="match status" value="1"/>
</dbReference>